<reference evidence="5 6" key="1">
    <citation type="submission" date="2018-06" db="EMBL/GenBank/DDBJ databases">
        <authorList>
            <person name="Strepis N."/>
        </authorList>
    </citation>
    <scope>NUCLEOTIDE SEQUENCE [LARGE SCALE GENOMIC DNA]</scope>
    <source>
        <strain evidence="5">LUCI</strain>
    </source>
</reference>
<keyword evidence="6" id="KW-1185">Reference proteome</keyword>
<dbReference type="InterPro" id="IPR000868">
    <property type="entry name" value="Isochorismatase-like_dom"/>
</dbReference>
<dbReference type="PANTHER" id="PTHR43540">
    <property type="entry name" value="PEROXYUREIDOACRYLATE/UREIDOACRYLATE AMIDOHYDROLASE-RELATED"/>
    <property type="match status" value="1"/>
</dbReference>
<evidence type="ECO:0000259" key="3">
    <source>
        <dbReference type="Pfam" id="PF00857"/>
    </source>
</evidence>
<sequence>MQNQTNKAALLVMDLQNGIVSRFAEDGKVLIPFQRAVEAARRHSIPVIFVRVAFREGYPEISAQNKSFSTITKRGGMTISEDSSQIHDSLALRPAEPVVTKLRVSAFAGSDLEVILRSHRIDTLILTGIATSGVVLSTLREAADKDYGLIVLSDACLDADPEVHRVLMEIGKSLHKNRLPYTQTPNAVAYGKYIESYKKGCVN</sequence>
<evidence type="ECO:0000313" key="4">
    <source>
        <dbReference type="EMBL" id="VBB08307.1"/>
    </source>
</evidence>
<evidence type="ECO:0000313" key="5">
    <source>
        <dbReference type="EMBL" id="VBB08379.1"/>
    </source>
</evidence>
<dbReference type="RefSeq" id="WP_122629212.1">
    <property type="nucleotide sequence ID" value="NZ_UPPP01000087.1"/>
</dbReference>
<protein>
    <recommendedName>
        <fullName evidence="3">Isochorismatase-like domain-containing protein</fullName>
    </recommendedName>
</protein>
<dbReference type="InterPro" id="IPR050272">
    <property type="entry name" value="Isochorismatase-like_hydrls"/>
</dbReference>
<dbReference type="Proteomes" id="UP000277811">
    <property type="component" value="Unassembled WGS sequence"/>
</dbReference>
<dbReference type="GO" id="GO:0016787">
    <property type="term" value="F:hydrolase activity"/>
    <property type="evidence" value="ECO:0007669"/>
    <property type="project" value="UniProtKB-KW"/>
</dbReference>
<dbReference type="EMBL" id="UPPP01000089">
    <property type="protein sequence ID" value="VBB08379.1"/>
    <property type="molecule type" value="Genomic_DNA"/>
</dbReference>
<dbReference type="InterPro" id="IPR036380">
    <property type="entry name" value="Isochorismatase-like_sf"/>
</dbReference>
<name>A0A498RAY7_9FIRM</name>
<evidence type="ECO:0000256" key="1">
    <source>
        <dbReference type="ARBA" id="ARBA00006336"/>
    </source>
</evidence>
<dbReference type="EMBL" id="UPPP01000087">
    <property type="protein sequence ID" value="VBB08307.1"/>
    <property type="molecule type" value="Genomic_DNA"/>
</dbReference>
<dbReference type="AlphaFoldDB" id="A0A498RAY7"/>
<evidence type="ECO:0000313" key="6">
    <source>
        <dbReference type="Proteomes" id="UP000277811"/>
    </source>
</evidence>
<accession>A0A498RAY7</accession>
<keyword evidence="2" id="KW-0378">Hydrolase</keyword>
<dbReference type="Gene3D" id="3.40.50.850">
    <property type="entry name" value="Isochorismatase-like"/>
    <property type="match status" value="1"/>
</dbReference>
<dbReference type="Pfam" id="PF00857">
    <property type="entry name" value="Isochorismatase"/>
    <property type="match status" value="1"/>
</dbReference>
<gene>
    <name evidence="4" type="ORF">LUCI_3578</name>
    <name evidence="5" type="ORF">LUCI_3651</name>
</gene>
<organism evidence="5 6">
    <name type="scientific">Lucifera butyrica</name>
    <dbReference type="NCBI Taxonomy" id="1351585"/>
    <lineage>
        <taxon>Bacteria</taxon>
        <taxon>Bacillati</taxon>
        <taxon>Bacillota</taxon>
        <taxon>Negativicutes</taxon>
        <taxon>Veillonellales</taxon>
        <taxon>Veillonellaceae</taxon>
        <taxon>Lucifera</taxon>
    </lineage>
</organism>
<proteinExistence type="inferred from homology"/>
<dbReference type="CDD" id="cd00431">
    <property type="entry name" value="cysteine_hydrolases"/>
    <property type="match status" value="1"/>
</dbReference>
<dbReference type="PANTHER" id="PTHR43540:SF7">
    <property type="entry name" value="ISOCHORISMATASE FAMILY PROTEIN YECD"/>
    <property type="match status" value="1"/>
</dbReference>
<comment type="similarity">
    <text evidence="1">Belongs to the isochorismatase family.</text>
</comment>
<dbReference type="OrthoDB" id="9785724at2"/>
<feature type="domain" description="Isochorismatase-like" evidence="3">
    <location>
        <begin position="8"/>
        <end position="168"/>
    </location>
</feature>
<dbReference type="SUPFAM" id="SSF52499">
    <property type="entry name" value="Isochorismatase-like hydrolases"/>
    <property type="match status" value="1"/>
</dbReference>
<evidence type="ECO:0000256" key="2">
    <source>
        <dbReference type="ARBA" id="ARBA00022801"/>
    </source>
</evidence>